<evidence type="ECO:0000256" key="3">
    <source>
        <dbReference type="ARBA" id="ARBA00022679"/>
    </source>
</evidence>
<feature type="compositionally biased region" description="Polar residues" evidence="7">
    <location>
        <begin position="352"/>
        <end position="363"/>
    </location>
</feature>
<evidence type="ECO:0000256" key="8">
    <source>
        <dbReference type="SAM" id="Phobius"/>
    </source>
</evidence>
<dbReference type="InterPro" id="IPR017475">
    <property type="entry name" value="EPS_sugar_tfrase"/>
</dbReference>
<feature type="transmembrane region" description="Helical" evidence="8">
    <location>
        <begin position="154"/>
        <end position="174"/>
    </location>
</feature>
<protein>
    <submittedName>
        <fullName evidence="10">Exopolysaccharide biosynthesis polyprenyl glycosylphosphotransferase</fullName>
    </submittedName>
</protein>
<comment type="similarity">
    <text evidence="2">Belongs to the bacterial sugar transferase family.</text>
</comment>
<dbReference type="NCBIfam" id="TIGR03025">
    <property type="entry name" value="EPS_sugtrans"/>
    <property type="match status" value="1"/>
</dbReference>
<dbReference type="Pfam" id="PF02397">
    <property type="entry name" value="Bac_transf"/>
    <property type="match status" value="1"/>
</dbReference>
<dbReference type="InterPro" id="IPR003362">
    <property type="entry name" value="Bact_transf"/>
</dbReference>
<feature type="region of interest" description="Disordered" evidence="7">
    <location>
        <begin position="1"/>
        <end position="65"/>
    </location>
</feature>
<feature type="compositionally biased region" description="Basic residues" evidence="7">
    <location>
        <begin position="14"/>
        <end position="58"/>
    </location>
</feature>
<evidence type="ECO:0000313" key="10">
    <source>
        <dbReference type="EMBL" id="UUY06297.1"/>
    </source>
</evidence>
<accession>A0ABY5PNZ2</accession>
<evidence type="ECO:0000256" key="5">
    <source>
        <dbReference type="ARBA" id="ARBA00022989"/>
    </source>
</evidence>
<organism evidence="10 11">
    <name type="scientific">Svornostia abyssi</name>
    <dbReference type="NCBI Taxonomy" id="2898438"/>
    <lineage>
        <taxon>Bacteria</taxon>
        <taxon>Bacillati</taxon>
        <taxon>Actinomycetota</taxon>
        <taxon>Thermoleophilia</taxon>
        <taxon>Solirubrobacterales</taxon>
        <taxon>Baekduiaceae</taxon>
        <taxon>Svornostia</taxon>
    </lineage>
</organism>
<gene>
    <name evidence="10" type="ORF">LRS13_11195</name>
</gene>
<dbReference type="Proteomes" id="UP001058860">
    <property type="component" value="Chromosome"/>
</dbReference>
<keyword evidence="4 8" id="KW-0812">Transmembrane</keyword>
<comment type="subcellular location">
    <subcellularLocation>
        <location evidence="1">Membrane</location>
        <topology evidence="1">Multi-pass membrane protein</topology>
    </subcellularLocation>
</comment>
<feature type="compositionally biased region" description="Pro residues" evidence="7">
    <location>
        <begin position="1"/>
        <end position="12"/>
    </location>
</feature>
<proteinExistence type="inferred from homology"/>
<evidence type="ECO:0000256" key="6">
    <source>
        <dbReference type="ARBA" id="ARBA00023136"/>
    </source>
</evidence>
<keyword evidence="6 8" id="KW-0472">Membrane</keyword>
<evidence type="ECO:0000259" key="9">
    <source>
        <dbReference type="Pfam" id="PF02397"/>
    </source>
</evidence>
<dbReference type="Gene3D" id="3.40.50.720">
    <property type="entry name" value="NAD(P)-binding Rossmann-like Domain"/>
    <property type="match status" value="1"/>
</dbReference>
<dbReference type="PANTHER" id="PTHR30576:SF0">
    <property type="entry name" value="UNDECAPRENYL-PHOSPHATE N-ACETYLGALACTOSAMINYL 1-PHOSPHATE TRANSFERASE-RELATED"/>
    <property type="match status" value="1"/>
</dbReference>
<sequence length="373" mass="42455">MARPPPCAPPRPQRQAHHHRRRGRDRRAARRTPHRRPRARPHPDRLRRRQSAARRPARRAPPLLGAPDRLDQIVVGTGAEHVIFAFTREPDSVVLPLLRRCQRLGIEVSVVPRLFENVNDRQWVEHVGGLPLIELRQTDPHGWQFAAKHASDRIVAFALVFVLAPVLALLAIGVRASSPGPILFRQRRIGRDGTEFDILKFRSMRMAPKETDRVFRAKVARAGTAPGGVEGLDRRTRFGAFIRRTSLDELPQLLNVLMGHMSLVGPRPERPEFVEMFGEALNRYDDRHLVKSGITGWAQVHGLRGQTSLAERVEWDNWYIQNWSLWLDLKILLLTPLAVLRAPDEPKVQETPEVTTGETSDQPANLEARWKAS</sequence>
<dbReference type="PANTHER" id="PTHR30576">
    <property type="entry name" value="COLANIC BIOSYNTHESIS UDP-GLUCOSE LIPID CARRIER TRANSFERASE"/>
    <property type="match status" value="1"/>
</dbReference>
<evidence type="ECO:0000313" key="11">
    <source>
        <dbReference type="Proteomes" id="UP001058860"/>
    </source>
</evidence>
<evidence type="ECO:0000256" key="2">
    <source>
        <dbReference type="ARBA" id="ARBA00006464"/>
    </source>
</evidence>
<reference evidence="11" key="1">
    <citation type="submission" date="2021-11" db="EMBL/GenBank/DDBJ databases">
        <title>Cultivation dependent microbiological survey of springs from the worlds oldest radium mine currently devoted to the extraction of radon-saturated water.</title>
        <authorList>
            <person name="Kapinusova G."/>
            <person name="Smrhova T."/>
            <person name="Strejcek M."/>
            <person name="Suman J."/>
            <person name="Jani K."/>
            <person name="Pajer P."/>
            <person name="Uhlik O."/>
        </authorList>
    </citation>
    <scope>NUCLEOTIDE SEQUENCE [LARGE SCALE GENOMIC DNA]</scope>
    <source>
        <strain evidence="11">J379</strain>
    </source>
</reference>
<keyword evidence="5 8" id="KW-1133">Transmembrane helix</keyword>
<evidence type="ECO:0000256" key="7">
    <source>
        <dbReference type="SAM" id="MobiDB-lite"/>
    </source>
</evidence>
<feature type="region of interest" description="Disordered" evidence="7">
    <location>
        <begin position="346"/>
        <end position="373"/>
    </location>
</feature>
<feature type="domain" description="Bacterial sugar transferase" evidence="9">
    <location>
        <begin position="148"/>
        <end position="340"/>
    </location>
</feature>
<dbReference type="EMBL" id="CP088295">
    <property type="protein sequence ID" value="UUY06297.1"/>
    <property type="molecule type" value="Genomic_DNA"/>
</dbReference>
<name>A0ABY5PNZ2_9ACTN</name>
<evidence type="ECO:0000256" key="1">
    <source>
        <dbReference type="ARBA" id="ARBA00004141"/>
    </source>
</evidence>
<keyword evidence="3" id="KW-0808">Transferase</keyword>
<evidence type="ECO:0000256" key="4">
    <source>
        <dbReference type="ARBA" id="ARBA00022692"/>
    </source>
</evidence>
<keyword evidence="11" id="KW-1185">Reference proteome</keyword>